<dbReference type="Gene3D" id="2.170.270.10">
    <property type="entry name" value="SET domain"/>
    <property type="match status" value="1"/>
</dbReference>
<dbReference type="InterPro" id="IPR041306">
    <property type="entry name" value="C5HCH"/>
</dbReference>
<reference evidence="15" key="1">
    <citation type="submission" date="2023-07" db="EMBL/GenBank/DDBJ databases">
        <authorList>
            <person name="Stuckert A."/>
        </authorList>
    </citation>
    <scope>NUCLEOTIDE SEQUENCE</scope>
</reference>
<evidence type="ECO:0000256" key="7">
    <source>
        <dbReference type="ARBA" id="ARBA00022723"/>
    </source>
</evidence>
<dbReference type="SMART" id="SM00249">
    <property type="entry name" value="PHD"/>
    <property type="match status" value="1"/>
</dbReference>
<evidence type="ECO:0000313" key="15">
    <source>
        <dbReference type="EMBL" id="CAJ0954079.1"/>
    </source>
</evidence>
<dbReference type="EMBL" id="CAUEEQ010037654">
    <property type="protein sequence ID" value="CAJ0954079.1"/>
    <property type="molecule type" value="Genomic_DNA"/>
</dbReference>
<name>A0ABN9LZL4_9NEOB</name>
<feature type="domain" description="SET" evidence="13">
    <location>
        <begin position="1"/>
        <end position="77"/>
    </location>
</feature>
<dbReference type="InterPro" id="IPR013083">
    <property type="entry name" value="Znf_RING/FYVE/PHD"/>
</dbReference>
<feature type="compositionally biased region" description="Polar residues" evidence="12">
    <location>
        <begin position="559"/>
        <end position="573"/>
    </location>
</feature>
<evidence type="ECO:0000313" key="16">
    <source>
        <dbReference type="Proteomes" id="UP001176940"/>
    </source>
</evidence>
<keyword evidence="3" id="KW-0158">Chromosome</keyword>
<feature type="compositionally biased region" description="Basic and acidic residues" evidence="12">
    <location>
        <begin position="221"/>
        <end position="235"/>
    </location>
</feature>
<comment type="subcellular location">
    <subcellularLocation>
        <location evidence="2">Chromosome</location>
    </subcellularLocation>
    <subcellularLocation>
        <location evidence="1">Nucleus</location>
    </subcellularLocation>
</comment>
<feature type="region of interest" description="Disordered" evidence="12">
    <location>
        <begin position="221"/>
        <end position="276"/>
    </location>
</feature>
<keyword evidence="10" id="KW-0156">Chromatin regulator</keyword>
<dbReference type="Proteomes" id="UP001176940">
    <property type="component" value="Unassembled WGS sequence"/>
</dbReference>
<evidence type="ECO:0008006" key="17">
    <source>
        <dbReference type="Google" id="ProtNLM"/>
    </source>
</evidence>
<evidence type="ECO:0000259" key="14">
    <source>
        <dbReference type="PROSITE" id="PS50868"/>
    </source>
</evidence>
<accession>A0ABN9LZL4</accession>
<evidence type="ECO:0000256" key="11">
    <source>
        <dbReference type="ARBA" id="ARBA00023242"/>
    </source>
</evidence>
<dbReference type="CDD" id="cd15659">
    <property type="entry name" value="PHD5_NSD1"/>
    <property type="match status" value="1"/>
</dbReference>
<dbReference type="InterPro" id="IPR001214">
    <property type="entry name" value="SET_dom"/>
</dbReference>
<gene>
    <name evidence="15" type="ORF">RIMI_LOCUS14540602</name>
</gene>
<keyword evidence="8" id="KW-0863">Zinc-finger</keyword>
<keyword evidence="9" id="KW-0862">Zinc</keyword>
<dbReference type="InterPro" id="IPR011011">
    <property type="entry name" value="Znf_FYVE_PHD"/>
</dbReference>
<feature type="region of interest" description="Disordered" evidence="12">
    <location>
        <begin position="427"/>
        <end position="450"/>
    </location>
</feature>
<evidence type="ECO:0000256" key="9">
    <source>
        <dbReference type="ARBA" id="ARBA00022833"/>
    </source>
</evidence>
<dbReference type="SMART" id="SM00508">
    <property type="entry name" value="PostSET"/>
    <property type="match status" value="1"/>
</dbReference>
<protein>
    <recommendedName>
        <fullName evidence="17">Nuclear receptor binding SET domain protein 1</fullName>
    </recommendedName>
</protein>
<dbReference type="Gene3D" id="3.30.40.10">
    <property type="entry name" value="Zinc/RING finger domain, C3HC4 (zinc finger)"/>
    <property type="match status" value="1"/>
</dbReference>
<evidence type="ECO:0000256" key="1">
    <source>
        <dbReference type="ARBA" id="ARBA00004123"/>
    </source>
</evidence>
<dbReference type="SUPFAM" id="SSF57903">
    <property type="entry name" value="FYVE/PHD zinc finger"/>
    <property type="match status" value="1"/>
</dbReference>
<evidence type="ECO:0000256" key="8">
    <source>
        <dbReference type="ARBA" id="ARBA00022771"/>
    </source>
</evidence>
<keyword evidence="16" id="KW-1185">Reference proteome</keyword>
<dbReference type="SMART" id="SM00317">
    <property type="entry name" value="SET"/>
    <property type="match status" value="1"/>
</dbReference>
<dbReference type="InterPro" id="IPR047432">
    <property type="entry name" value="PHD5_NSD1"/>
</dbReference>
<evidence type="ECO:0000256" key="10">
    <source>
        <dbReference type="ARBA" id="ARBA00022853"/>
    </source>
</evidence>
<keyword evidence="11" id="KW-0539">Nucleus</keyword>
<feature type="domain" description="Post-SET" evidence="14">
    <location>
        <begin position="84"/>
        <end position="100"/>
    </location>
</feature>
<evidence type="ECO:0000256" key="5">
    <source>
        <dbReference type="ARBA" id="ARBA00022679"/>
    </source>
</evidence>
<dbReference type="Pfam" id="PF00856">
    <property type="entry name" value="SET"/>
    <property type="match status" value="1"/>
</dbReference>
<dbReference type="InterPro" id="IPR046341">
    <property type="entry name" value="SET_dom_sf"/>
</dbReference>
<dbReference type="InterPro" id="IPR003616">
    <property type="entry name" value="Post-SET_dom"/>
</dbReference>
<sequence>MGLSEKSIQTLMRRDFCMAYQDRVIDAGPKGNFARFMNHCCQPNCETQKWTVNGDTRVGLFALFDIKSGTELTFNYNLECLGNGKTVCKCGAPNCSGFLGVRPKNQPTAPEDKTRRKYVKRKKTVMVKEHEDECFSCGDGGQLVSCKKLGCPKVYHADCLSLTRRPAGKWECPWHQCDVCSKEAASFCEMCPSSFCKLHREGMLFISKLDGRLSCTEHDPCGPHPLEPGEIRESESSSPENVSSGLAKSKKDTAKEKSSSDEHNSSLTKVLMAPSVTSTSESGNVLLTLEENSPSAPNVLVGSSENTSQSAGKLLLTPGNQKPPVGGKLFLASSAQKQLPTGKVLLASLGKKSLSPGKQPVSTGKVVLTTAGTYPIDSGKVILTTAAVKRQTAEETLADEDKELKEKLDSVNTCLDEIETDNAVHPVKRPLPSSEDKRESSLRGRLTRGTTEQKLNDLHRVSILQDEHLESPKSLHSKRSLKHLCADELTSPKLTCSMPAEKEKTIVQLLLDESADSVQNLDPATDHQTDDEKSSNNPPGELSVGIVENSSLGVKQEQSENFATDCQPKTVSSPCPGPSVYIEPDKE</sequence>
<feature type="region of interest" description="Disordered" evidence="12">
    <location>
        <begin position="520"/>
        <end position="587"/>
    </location>
</feature>
<evidence type="ECO:0000256" key="3">
    <source>
        <dbReference type="ARBA" id="ARBA00022454"/>
    </source>
</evidence>
<keyword evidence="4" id="KW-0489">Methyltransferase</keyword>
<organism evidence="15 16">
    <name type="scientific">Ranitomeya imitator</name>
    <name type="common">mimic poison frog</name>
    <dbReference type="NCBI Taxonomy" id="111125"/>
    <lineage>
        <taxon>Eukaryota</taxon>
        <taxon>Metazoa</taxon>
        <taxon>Chordata</taxon>
        <taxon>Craniata</taxon>
        <taxon>Vertebrata</taxon>
        <taxon>Euteleostomi</taxon>
        <taxon>Amphibia</taxon>
        <taxon>Batrachia</taxon>
        <taxon>Anura</taxon>
        <taxon>Neobatrachia</taxon>
        <taxon>Hyloidea</taxon>
        <taxon>Dendrobatidae</taxon>
        <taxon>Dendrobatinae</taxon>
        <taxon>Ranitomeya</taxon>
    </lineage>
</organism>
<proteinExistence type="predicted"/>
<dbReference type="SUPFAM" id="SSF82199">
    <property type="entry name" value="SET domain"/>
    <property type="match status" value="1"/>
</dbReference>
<feature type="compositionally biased region" description="Basic and acidic residues" evidence="12">
    <location>
        <begin position="524"/>
        <end position="534"/>
    </location>
</feature>
<dbReference type="Pfam" id="PF17982">
    <property type="entry name" value="C5HCH"/>
    <property type="match status" value="1"/>
</dbReference>
<evidence type="ECO:0000256" key="2">
    <source>
        <dbReference type="ARBA" id="ARBA00004286"/>
    </source>
</evidence>
<keyword evidence="5" id="KW-0808">Transferase</keyword>
<dbReference type="PROSITE" id="PS50280">
    <property type="entry name" value="SET"/>
    <property type="match status" value="1"/>
</dbReference>
<evidence type="ECO:0000256" key="4">
    <source>
        <dbReference type="ARBA" id="ARBA00022603"/>
    </source>
</evidence>
<dbReference type="PANTHER" id="PTHR22884">
    <property type="entry name" value="SET DOMAIN PROTEINS"/>
    <property type="match status" value="1"/>
</dbReference>
<keyword evidence="7" id="KW-0479">Metal-binding</keyword>
<evidence type="ECO:0000259" key="13">
    <source>
        <dbReference type="PROSITE" id="PS50280"/>
    </source>
</evidence>
<dbReference type="InterPro" id="IPR050777">
    <property type="entry name" value="SET2_Histone-Lys_MeTrsfase"/>
</dbReference>
<dbReference type="PROSITE" id="PS50868">
    <property type="entry name" value="POST_SET"/>
    <property type="match status" value="1"/>
</dbReference>
<feature type="compositionally biased region" description="Basic and acidic residues" evidence="12">
    <location>
        <begin position="249"/>
        <end position="264"/>
    </location>
</feature>
<dbReference type="InterPro" id="IPR001965">
    <property type="entry name" value="Znf_PHD"/>
</dbReference>
<comment type="caution">
    <text evidence="15">The sequence shown here is derived from an EMBL/GenBank/DDBJ whole genome shotgun (WGS) entry which is preliminary data.</text>
</comment>
<keyword evidence="6" id="KW-0949">S-adenosyl-L-methionine</keyword>
<evidence type="ECO:0000256" key="6">
    <source>
        <dbReference type="ARBA" id="ARBA00022691"/>
    </source>
</evidence>
<evidence type="ECO:0000256" key="12">
    <source>
        <dbReference type="SAM" id="MobiDB-lite"/>
    </source>
</evidence>